<evidence type="ECO:0000256" key="1">
    <source>
        <dbReference type="SAM" id="Phobius"/>
    </source>
</evidence>
<keyword evidence="1" id="KW-0812">Transmembrane</keyword>
<organism evidence="2 3">
    <name type="scientific">Hymenobacter monticola</name>
    <dbReference type="NCBI Taxonomy" id="1705399"/>
    <lineage>
        <taxon>Bacteria</taxon>
        <taxon>Pseudomonadati</taxon>
        <taxon>Bacteroidota</taxon>
        <taxon>Cytophagia</taxon>
        <taxon>Cytophagales</taxon>
        <taxon>Hymenobacteraceae</taxon>
        <taxon>Hymenobacter</taxon>
    </lineage>
</organism>
<gene>
    <name evidence="2" type="ORF">MTP16_18515</name>
</gene>
<evidence type="ECO:0000313" key="2">
    <source>
        <dbReference type="EMBL" id="UOE33108.1"/>
    </source>
</evidence>
<keyword evidence="3" id="KW-1185">Reference proteome</keyword>
<dbReference type="Proteomes" id="UP000831390">
    <property type="component" value="Chromosome"/>
</dbReference>
<protein>
    <recommendedName>
        <fullName evidence="4">DUF255 domain-containing protein</fullName>
    </recommendedName>
</protein>
<dbReference type="RefSeq" id="WP_243512761.1">
    <property type="nucleotide sequence ID" value="NZ_CP094534.1"/>
</dbReference>
<name>A0ABY4B1T4_9BACT</name>
<evidence type="ECO:0000313" key="3">
    <source>
        <dbReference type="Proteomes" id="UP000831390"/>
    </source>
</evidence>
<evidence type="ECO:0008006" key="4">
    <source>
        <dbReference type="Google" id="ProtNLM"/>
    </source>
</evidence>
<feature type="transmembrane region" description="Helical" evidence="1">
    <location>
        <begin position="58"/>
        <end position="83"/>
    </location>
</feature>
<reference evidence="2 3" key="1">
    <citation type="submission" date="2022-03" db="EMBL/GenBank/DDBJ databases">
        <title>Hymenobactersp. isolated from the air.</title>
        <authorList>
            <person name="Won M."/>
            <person name="Kwon S.-W."/>
        </authorList>
    </citation>
    <scope>NUCLEOTIDE SEQUENCE [LARGE SCALE GENOMIC DNA]</scope>
    <source>
        <strain evidence="2 3">KACC 22596</strain>
    </source>
</reference>
<accession>A0ABY4B1T4</accession>
<sequence>MAGFVTSSQNFPDRGAGRGVHWVAATVTDATLEAEVPSLIKGLPVHPMKQLREQISEAIILLVVIGMVFLGIVLLIPIIPFFMLHAHFSDKQFEKDYSQFLERMAGACFFCYNSRKSSVEFARDVIVPELATSVHIVFVNGKEVEFGADSKYISRMLYDIKERKGFPYLLKIEDGQVANMSVNNQFYSIMIGRKPIEPLLDRMNTFFASGALKQIGS</sequence>
<dbReference type="EMBL" id="CP094534">
    <property type="protein sequence ID" value="UOE33108.1"/>
    <property type="molecule type" value="Genomic_DNA"/>
</dbReference>
<proteinExistence type="predicted"/>
<keyword evidence="1" id="KW-0472">Membrane</keyword>
<keyword evidence="1" id="KW-1133">Transmembrane helix</keyword>